<evidence type="ECO:0000313" key="8">
    <source>
        <dbReference type="EMBL" id="GFP39148.1"/>
    </source>
</evidence>
<evidence type="ECO:0000313" key="10">
    <source>
        <dbReference type="Proteomes" id="UP000588083"/>
    </source>
</evidence>
<name>A0A6V8P9T2_9ACTN</name>
<sequence>MRVNNSFERTPCNGVDFSGPFCGNASIGLFSGQNSMFGNKKRNLELVYILTSCLLTSFGFLILLGSQEKHLDLSIVVAIAIFFFVFGGLSFLLRRCSPEADPFILPLISLLCGLGLIMIYRLNPSQASFQYLWVLLGGGVLGIILIFMRDPRILVNYKYVFALLAAIFIFSTVFLGTEIHGAKLWLRFGRLSFQPAELGKIFLVIFLASYLAEKAPLLASPGQGGLGLRLPSARHMGPLLVMWGLSMALLVFQKDLGSSLLFFAIFLVMLYLATSQLSFVLAGLALFSLGSYICYLIFPHVRDRVMIWIDPWTVSAHKGYQIAQSLIAIASGGVSGSGLGLGHSTLIPVSYSDFIFSAFAEELGLFGALSLILIYLTLLAAMIRVSLSLEDHFSKLMVAGLASIIGLQSFVIMAGVSKLVPMTGVTLPFVSYGGSSLLANFILVALVLVASQEKARANR</sequence>
<feature type="transmembrane region" description="Helical" evidence="6">
    <location>
        <begin position="279"/>
        <end position="298"/>
    </location>
</feature>
<keyword evidence="4 6" id="KW-1133">Transmembrane helix</keyword>
<dbReference type="Pfam" id="PF01098">
    <property type="entry name" value="FTSW_RODA_SPOVE"/>
    <property type="match status" value="1"/>
</dbReference>
<dbReference type="AlphaFoldDB" id="A0A6V8P9T2"/>
<keyword evidence="10" id="KW-1185">Reference proteome</keyword>
<dbReference type="PANTHER" id="PTHR30474:SF3">
    <property type="entry name" value="PEPTIDOGLYCAN GLYCOSYLTRANSFERASE RODA"/>
    <property type="match status" value="1"/>
</dbReference>
<feature type="transmembrane region" description="Helical" evidence="6">
    <location>
        <begin position="396"/>
        <end position="417"/>
    </location>
</feature>
<keyword evidence="3" id="KW-0133">Cell shape</keyword>
<feature type="transmembrane region" description="Helical" evidence="6">
    <location>
        <begin position="104"/>
        <end position="122"/>
    </location>
</feature>
<evidence type="ECO:0000256" key="5">
    <source>
        <dbReference type="ARBA" id="ARBA00023136"/>
    </source>
</evidence>
<feature type="transmembrane region" description="Helical" evidence="6">
    <location>
        <begin position="128"/>
        <end position="147"/>
    </location>
</feature>
<keyword evidence="5 6" id="KW-0472">Membrane</keyword>
<feature type="transmembrane region" description="Helical" evidence="6">
    <location>
        <begin position="73"/>
        <end position="92"/>
    </location>
</feature>
<evidence type="ECO:0000256" key="6">
    <source>
        <dbReference type="SAM" id="Phobius"/>
    </source>
</evidence>
<keyword evidence="7" id="KW-0132">Cell division</keyword>
<dbReference type="EMBL" id="BLRZ01000010">
    <property type="protein sequence ID" value="GFP29445.1"/>
    <property type="molecule type" value="Genomic_DNA"/>
</dbReference>
<proteinExistence type="predicted"/>
<protein>
    <submittedName>
        <fullName evidence="7">Cell division protein FtsW</fullName>
    </submittedName>
</protein>
<dbReference type="GO" id="GO:0008360">
    <property type="term" value="P:regulation of cell shape"/>
    <property type="evidence" value="ECO:0007669"/>
    <property type="project" value="UniProtKB-KW"/>
</dbReference>
<dbReference type="GO" id="GO:0005886">
    <property type="term" value="C:plasma membrane"/>
    <property type="evidence" value="ECO:0007669"/>
    <property type="project" value="TreeGrafter"/>
</dbReference>
<accession>A0A6V8P9T2</accession>
<feature type="transmembrane region" description="Helical" evidence="6">
    <location>
        <begin position="240"/>
        <end position="273"/>
    </location>
</feature>
<dbReference type="PANTHER" id="PTHR30474">
    <property type="entry name" value="CELL CYCLE PROTEIN"/>
    <property type="match status" value="1"/>
</dbReference>
<dbReference type="Proteomes" id="UP000588083">
    <property type="component" value="Unassembled WGS sequence"/>
</dbReference>
<evidence type="ECO:0000256" key="1">
    <source>
        <dbReference type="ARBA" id="ARBA00004141"/>
    </source>
</evidence>
<feature type="transmembrane region" description="Helical" evidence="6">
    <location>
        <begin position="429"/>
        <end position="450"/>
    </location>
</feature>
<reference evidence="9 10" key="1">
    <citation type="journal article" date="2020" name="Front. Microbiol.">
        <title>Single-cell genomics of novel Actinobacteria with the Wood-Ljungdahl pathway discovered in a serpentinizing system.</title>
        <authorList>
            <person name="Merino N."/>
            <person name="Kawai M."/>
            <person name="Boyd E.S."/>
            <person name="Colman D.R."/>
            <person name="McGlynn S.E."/>
            <person name="Nealson K.H."/>
            <person name="Kurokawa K."/>
            <person name="Hongoh Y."/>
        </authorList>
    </citation>
    <scope>NUCLEOTIDE SEQUENCE [LARGE SCALE GENOMIC DNA]</scope>
    <source>
        <strain evidence="7 10">S34</strain>
        <strain evidence="8 9">S47</strain>
    </source>
</reference>
<evidence type="ECO:0000313" key="9">
    <source>
        <dbReference type="Proteomes" id="UP000569018"/>
    </source>
</evidence>
<keyword evidence="7" id="KW-0131">Cell cycle</keyword>
<comment type="subcellular location">
    <subcellularLocation>
        <location evidence="1">Membrane</location>
        <topology evidence="1">Multi-pass membrane protein</topology>
    </subcellularLocation>
</comment>
<feature type="transmembrane region" description="Helical" evidence="6">
    <location>
        <begin position="363"/>
        <end position="384"/>
    </location>
</feature>
<gene>
    <name evidence="7" type="ORF">HKBW3S34_00365</name>
    <name evidence="8" type="ORF">HKBW3S47_00848</name>
</gene>
<dbReference type="Proteomes" id="UP000569018">
    <property type="component" value="Unassembled WGS sequence"/>
</dbReference>
<dbReference type="InterPro" id="IPR001182">
    <property type="entry name" value="FtsW/RodA"/>
</dbReference>
<keyword evidence="2 6" id="KW-0812">Transmembrane</keyword>
<evidence type="ECO:0000256" key="3">
    <source>
        <dbReference type="ARBA" id="ARBA00022960"/>
    </source>
</evidence>
<dbReference type="GO" id="GO:0015648">
    <property type="term" value="F:lipid-linked peptidoglycan transporter activity"/>
    <property type="evidence" value="ECO:0007669"/>
    <property type="project" value="TreeGrafter"/>
</dbReference>
<evidence type="ECO:0000256" key="4">
    <source>
        <dbReference type="ARBA" id="ARBA00022989"/>
    </source>
</evidence>
<organism evidence="7 10">
    <name type="scientific">Candidatus Hakubella thermalkaliphila</name>
    <dbReference type="NCBI Taxonomy" id="2754717"/>
    <lineage>
        <taxon>Bacteria</taxon>
        <taxon>Bacillati</taxon>
        <taxon>Actinomycetota</taxon>
        <taxon>Actinomycetota incertae sedis</taxon>
        <taxon>Candidatus Hakubellales</taxon>
        <taxon>Candidatus Hakubellaceae</taxon>
        <taxon>Candidatus Hakubella</taxon>
    </lineage>
</organism>
<feature type="transmembrane region" description="Helical" evidence="6">
    <location>
        <begin position="319"/>
        <end position="343"/>
    </location>
</feature>
<evidence type="ECO:0000256" key="2">
    <source>
        <dbReference type="ARBA" id="ARBA00022692"/>
    </source>
</evidence>
<dbReference type="GO" id="GO:0051301">
    <property type="term" value="P:cell division"/>
    <property type="evidence" value="ECO:0007669"/>
    <property type="project" value="UniProtKB-KW"/>
</dbReference>
<comment type="caution">
    <text evidence="7">The sequence shown here is derived from an EMBL/GenBank/DDBJ whole genome shotgun (WGS) entry which is preliminary data.</text>
</comment>
<dbReference type="GO" id="GO:0032153">
    <property type="term" value="C:cell division site"/>
    <property type="evidence" value="ECO:0007669"/>
    <property type="project" value="TreeGrafter"/>
</dbReference>
<evidence type="ECO:0000313" key="7">
    <source>
        <dbReference type="EMBL" id="GFP29445.1"/>
    </source>
</evidence>
<dbReference type="EMBL" id="BLSD01000034">
    <property type="protein sequence ID" value="GFP39148.1"/>
    <property type="molecule type" value="Genomic_DNA"/>
</dbReference>
<feature type="transmembrane region" description="Helical" evidence="6">
    <location>
        <begin position="46"/>
        <end position="67"/>
    </location>
</feature>
<feature type="transmembrane region" description="Helical" evidence="6">
    <location>
        <begin position="159"/>
        <end position="181"/>
    </location>
</feature>